<sequence length="256" mass="29611">MQRVLLICGMQIIPLSEGEFTIDKSKIFIPFDKEKDELQARSTGSLLVEVQPFIVITEKDILLLDTGLGFMQNHQMQLHKNLEEQDIKPGDITKVLLSHLHKDHAGGISYKDNLGHYHLSFPNAVYYVQQAEYNFAMSTGFPSFMTEEISILENNSQVVFLNENEGNIDGYIHYKITGAHSPHHQVFWIKEGDETVFFGADDAPQLQQMKHRFVAKYDYDGKKAMELRRQWWEEGNKEGWLFLFYHDVKTPVTVGR</sequence>
<dbReference type="InterPro" id="IPR001279">
    <property type="entry name" value="Metallo-B-lactamas"/>
</dbReference>
<feature type="domain" description="Metallo-beta-lactamase" evidence="5">
    <location>
        <begin position="49"/>
        <end position="246"/>
    </location>
</feature>
<dbReference type="AlphaFoldDB" id="A0A1I5V072"/>
<keyword evidence="4" id="KW-0862">Zinc</keyword>
<dbReference type="InterPro" id="IPR036866">
    <property type="entry name" value="RibonucZ/Hydroxyglut_hydro"/>
</dbReference>
<evidence type="ECO:0000313" key="7">
    <source>
        <dbReference type="Proteomes" id="UP000199031"/>
    </source>
</evidence>
<comment type="similarity">
    <text evidence="1">Belongs to the metallo-beta-lactamase superfamily.</text>
</comment>
<dbReference type="STRING" id="1465490.SAMN05444277_104135"/>
<accession>A0A1I5V072</accession>
<dbReference type="SUPFAM" id="SSF56281">
    <property type="entry name" value="Metallo-hydrolase/oxidoreductase"/>
    <property type="match status" value="1"/>
</dbReference>
<name>A0A1I5V072_9BACT</name>
<evidence type="ECO:0000256" key="3">
    <source>
        <dbReference type="ARBA" id="ARBA00022801"/>
    </source>
</evidence>
<dbReference type="PANTHER" id="PTHR42978:SF6">
    <property type="entry name" value="QUORUM-QUENCHING LACTONASE YTNP-RELATED"/>
    <property type="match status" value="1"/>
</dbReference>
<protein>
    <submittedName>
        <fullName evidence="6">Glyoxylase, beta-lactamase superfamily II</fullName>
    </submittedName>
</protein>
<dbReference type="InterPro" id="IPR051013">
    <property type="entry name" value="MBL_superfamily_lactonases"/>
</dbReference>
<dbReference type="EMBL" id="FOXQ01000004">
    <property type="protein sequence ID" value="SFQ00895.1"/>
    <property type="molecule type" value="Genomic_DNA"/>
</dbReference>
<dbReference type="Proteomes" id="UP000199031">
    <property type="component" value="Unassembled WGS sequence"/>
</dbReference>
<dbReference type="PANTHER" id="PTHR42978">
    <property type="entry name" value="QUORUM-QUENCHING LACTONASE YTNP-RELATED-RELATED"/>
    <property type="match status" value="1"/>
</dbReference>
<evidence type="ECO:0000256" key="4">
    <source>
        <dbReference type="ARBA" id="ARBA00022833"/>
    </source>
</evidence>
<organism evidence="6 7">
    <name type="scientific">Parafilimonas terrae</name>
    <dbReference type="NCBI Taxonomy" id="1465490"/>
    <lineage>
        <taxon>Bacteria</taxon>
        <taxon>Pseudomonadati</taxon>
        <taxon>Bacteroidota</taxon>
        <taxon>Chitinophagia</taxon>
        <taxon>Chitinophagales</taxon>
        <taxon>Chitinophagaceae</taxon>
        <taxon>Parafilimonas</taxon>
    </lineage>
</organism>
<evidence type="ECO:0000313" key="6">
    <source>
        <dbReference type="EMBL" id="SFQ00895.1"/>
    </source>
</evidence>
<keyword evidence="3" id="KW-0378">Hydrolase</keyword>
<keyword evidence="2" id="KW-0479">Metal-binding</keyword>
<keyword evidence="7" id="KW-1185">Reference proteome</keyword>
<evidence type="ECO:0000256" key="1">
    <source>
        <dbReference type="ARBA" id="ARBA00007749"/>
    </source>
</evidence>
<dbReference type="Gene3D" id="3.60.15.10">
    <property type="entry name" value="Ribonuclease Z/Hydroxyacylglutathione hydrolase-like"/>
    <property type="match status" value="1"/>
</dbReference>
<evidence type="ECO:0000259" key="5">
    <source>
        <dbReference type="SMART" id="SM00849"/>
    </source>
</evidence>
<evidence type="ECO:0000256" key="2">
    <source>
        <dbReference type="ARBA" id="ARBA00022723"/>
    </source>
</evidence>
<gene>
    <name evidence="6" type="ORF">SAMN05444277_104135</name>
</gene>
<dbReference type="GO" id="GO:0016787">
    <property type="term" value="F:hydrolase activity"/>
    <property type="evidence" value="ECO:0007669"/>
    <property type="project" value="UniProtKB-KW"/>
</dbReference>
<dbReference type="SMART" id="SM00849">
    <property type="entry name" value="Lactamase_B"/>
    <property type="match status" value="1"/>
</dbReference>
<dbReference type="Pfam" id="PF00753">
    <property type="entry name" value="Lactamase_B"/>
    <property type="match status" value="1"/>
</dbReference>
<reference evidence="6 7" key="1">
    <citation type="submission" date="2016-10" db="EMBL/GenBank/DDBJ databases">
        <authorList>
            <person name="de Groot N.N."/>
        </authorList>
    </citation>
    <scope>NUCLEOTIDE SEQUENCE [LARGE SCALE GENOMIC DNA]</scope>
    <source>
        <strain evidence="6 7">DSM 28286</strain>
    </source>
</reference>
<proteinExistence type="inferred from homology"/>
<dbReference type="GO" id="GO:0046872">
    <property type="term" value="F:metal ion binding"/>
    <property type="evidence" value="ECO:0007669"/>
    <property type="project" value="UniProtKB-KW"/>
</dbReference>